<dbReference type="AlphaFoldDB" id="A0A928Z2J8"/>
<dbReference type="InterPro" id="IPR020667">
    <property type="entry name" value="DNA_mismatch_repair_MutL"/>
</dbReference>
<dbReference type="Pfam" id="PF08676">
    <property type="entry name" value="MutL_C"/>
    <property type="match status" value="1"/>
</dbReference>
<dbReference type="Gene3D" id="3.30.1370.100">
    <property type="entry name" value="MutL, C-terminal domain, regulatory subdomain"/>
    <property type="match status" value="1"/>
</dbReference>
<reference evidence="7" key="1">
    <citation type="submission" date="2020-10" db="EMBL/GenBank/DDBJ databases">
        <authorList>
            <person name="Castelo-Branco R."/>
            <person name="Eusebio N."/>
            <person name="Adriana R."/>
            <person name="Vieira A."/>
            <person name="Brugerolle De Fraissinette N."/>
            <person name="Rezende De Castro R."/>
            <person name="Schneider M.P."/>
            <person name="Vasconcelos V."/>
            <person name="Leao P.N."/>
        </authorList>
    </citation>
    <scope>NUCLEOTIDE SEQUENCE</scope>
    <source>
        <strain evidence="7">LEGE 11480</strain>
    </source>
</reference>
<dbReference type="InterPro" id="IPR042120">
    <property type="entry name" value="MutL_C_dimsub"/>
</dbReference>
<evidence type="ECO:0000259" key="5">
    <source>
        <dbReference type="SMART" id="SM00853"/>
    </source>
</evidence>
<comment type="similarity">
    <text evidence="1 4">Belongs to the DNA mismatch repair MutL/HexB family.</text>
</comment>
<evidence type="ECO:0000256" key="2">
    <source>
        <dbReference type="ARBA" id="ARBA00022763"/>
    </source>
</evidence>
<keyword evidence="8" id="KW-1185">Reference proteome</keyword>
<dbReference type="InterPro" id="IPR014790">
    <property type="entry name" value="MutL_C"/>
</dbReference>
<dbReference type="SMART" id="SM01340">
    <property type="entry name" value="DNA_mis_repair"/>
    <property type="match status" value="1"/>
</dbReference>
<proteinExistence type="inferred from homology"/>
<keyword evidence="7" id="KW-0378">Hydrolase</keyword>
<keyword evidence="2 4" id="KW-0227">DNA damage</keyword>
<dbReference type="InterPro" id="IPR013507">
    <property type="entry name" value="DNA_mismatch_S5_2-like"/>
</dbReference>
<dbReference type="PANTHER" id="PTHR10073">
    <property type="entry name" value="DNA MISMATCH REPAIR PROTEIN MLH, PMS, MUTL"/>
    <property type="match status" value="1"/>
</dbReference>
<dbReference type="Gene3D" id="3.30.565.10">
    <property type="entry name" value="Histidine kinase-like ATPase, C-terminal domain"/>
    <property type="match status" value="1"/>
</dbReference>
<dbReference type="GO" id="GO:0032300">
    <property type="term" value="C:mismatch repair complex"/>
    <property type="evidence" value="ECO:0007669"/>
    <property type="project" value="InterPro"/>
</dbReference>
<accession>A0A928Z2J8</accession>
<dbReference type="InterPro" id="IPR037198">
    <property type="entry name" value="MutL_C_sf"/>
</dbReference>
<dbReference type="Pfam" id="PF13589">
    <property type="entry name" value="HATPase_c_3"/>
    <property type="match status" value="1"/>
</dbReference>
<dbReference type="FunFam" id="3.30.565.10:FF:000003">
    <property type="entry name" value="DNA mismatch repair endonuclease MutL"/>
    <property type="match status" value="1"/>
</dbReference>
<dbReference type="InterPro" id="IPR014721">
    <property type="entry name" value="Ribsml_uS5_D2-typ_fold_subgr"/>
</dbReference>
<dbReference type="Pfam" id="PF01119">
    <property type="entry name" value="DNA_mis_repair"/>
    <property type="match status" value="1"/>
</dbReference>
<dbReference type="GO" id="GO:0004519">
    <property type="term" value="F:endonuclease activity"/>
    <property type="evidence" value="ECO:0007669"/>
    <property type="project" value="UniProtKB-KW"/>
</dbReference>
<dbReference type="GO" id="GO:0005524">
    <property type="term" value="F:ATP binding"/>
    <property type="evidence" value="ECO:0007669"/>
    <property type="project" value="InterPro"/>
</dbReference>
<dbReference type="Gene3D" id="3.30.230.10">
    <property type="match status" value="1"/>
</dbReference>
<dbReference type="PROSITE" id="PS00058">
    <property type="entry name" value="DNA_MISMATCH_REPAIR_1"/>
    <property type="match status" value="1"/>
</dbReference>
<evidence type="ECO:0000256" key="1">
    <source>
        <dbReference type="ARBA" id="ARBA00006082"/>
    </source>
</evidence>
<dbReference type="HAMAP" id="MF_00149">
    <property type="entry name" value="DNA_mis_repair"/>
    <property type="match status" value="1"/>
</dbReference>
<dbReference type="CDD" id="cd16926">
    <property type="entry name" value="HATPase_MutL-MLH-PMS-like"/>
    <property type="match status" value="1"/>
</dbReference>
<dbReference type="EMBL" id="JADEXQ010000003">
    <property type="protein sequence ID" value="MBE9028460.1"/>
    <property type="molecule type" value="Genomic_DNA"/>
</dbReference>
<name>A0A928Z2J8_9CYAN</name>
<dbReference type="SUPFAM" id="SSF118116">
    <property type="entry name" value="DNA mismatch repair protein MutL"/>
    <property type="match status" value="1"/>
</dbReference>
<evidence type="ECO:0000313" key="8">
    <source>
        <dbReference type="Proteomes" id="UP000625316"/>
    </source>
</evidence>
<dbReference type="InterPro" id="IPR014762">
    <property type="entry name" value="DNA_mismatch_repair_CS"/>
</dbReference>
<dbReference type="SUPFAM" id="SSF54211">
    <property type="entry name" value="Ribosomal protein S5 domain 2-like"/>
    <property type="match status" value="1"/>
</dbReference>
<keyword evidence="7" id="KW-0255">Endonuclease</keyword>
<organism evidence="7 8">
    <name type="scientific">Romeriopsis navalis LEGE 11480</name>
    <dbReference type="NCBI Taxonomy" id="2777977"/>
    <lineage>
        <taxon>Bacteria</taxon>
        <taxon>Bacillati</taxon>
        <taxon>Cyanobacteriota</taxon>
        <taxon>Cyanophyceae</taxon>
        <taxon>Leptolyngbyales</taxon>
        <taxon>Leptolyngbyaceae</taxon>
        <taxon>Romeriopsis</taxon>
        <taxon>Romeriopsis navalis</taxon>
    </lineage>
</organism>
<feature type="domain" description="DNA mismatch repair protein S5" evidence="6">
    <location>
        <begin position="213"/>
        <end position="328"/>
    </location>
</feature>
<comment type="function">
    <text evidence="4">This protein is involved in the repair of mismatches in DNA. It is required for dam-dependent methyl-directed DNA mismatch repair. May act as a 'molecular matchmaker', a protein that promotes the formation of a stable complex between two or more DNA-binding proteins in an ATP-dependent manner without itself being part of a final effector complex.</text>
</comment>
<dbReference type="RefSeq" id="WP_264323282.1">
    <property type="nucleotide sequence ID" value="NZ_JADEXQ010000003.1"/>
</dbReference>
<keyword evidence="3 4" id="KW-0234">DNA repair</keyword>
<dbReference type="NCBIfam" id="NF000951">
    <property type="entry name" value="PRK00095.2-1"/>
    <property type="match status" value="1"/>
</dbReference>
<dbReference type="GO" id="GO:0140664">
    <property type="term" value="F:ATP-dependent DNA damage sensor activity"/>
    <property type="evidence" value="ECO:0007669"/>
    <property type="project" value="InterPro"/>
</dbReference>
<dbReference type="PANTHER" id="PTHR10073:SF12">
    <property type="entry name" value="DNA MISMATCH REPAIR PROTEIN MLH1"/>
    <property type="match status" value="1"/>
</dbReference>
<dbReference type="SMART" id="SM00853">
    <property type="entry name" value="MutL_C"/>
    <property type="match status" value="1"/>
</dbReference>
<dbReference type="InterPro" id="IPR042121">
    <property type="entry name" value="MutL_C_regsub"/>
</dbReference>
<dbReference type="InterPro" id="IPR036890">
    <property type="entry name" value="HATPase_C_sf"/>
</dbReference>
<feature type="domain" description="MutL C-terminal dimerisation" evidence="5">
    <location>
        <begin position="379"/>
        <end position="501"/>
    </location>
</feature>
<dbReference type="Gene3D" id="3.30.1540.20">
    <property type="entry name" value="MutL, C-terminal domain, dimerisation subdomain"/>
    <property type="match status" value="1"/>
</dbReference>
<evidence type="ECO:0000313" key="7">
    <source>
        <dbReference type="EMBL" id="MBE9028460.1"/>
    </source>
</evidence>
<dbReference type="InterPro" id="IPR020568">
    <property type="entry name" value="Ribosomal_Su5_D2-typ_SF"/>
</dbReference>
<sequence>MQTAIQPLPIEVINLIAAGEVIDSLAAVVRELAENALDAGATRITMRLWPDQWRIHVTDNGRGMALDDLLQAAIAHTTSKIRDRQDLLAVESLGFRGEALQSIAQLADLTLLSCVGGETGWQVNYDSRGEAIRTEVAPIAPGTTVIVENLFSTWESRRQSLPPLPQQLKAVQAIIQEMALAHPQVTWLIEQNHRPWIHIWPGSTAKQVLPQFIRDLQANDLVELHNQVTGGELSLLLGLPDRAHRHRPDWVKIAVNGRFVVLPELEQTVLQHLRRTIPRDRFPICIVHLKVNPEAVDWNRHPAKAELYLQQLEVWQNQVKFGLDEILKLTVDRLADSYGNSRTQELLKVAESEAGYYADRQVNPANSTVAHKPLLPLRAIAQASQMYIVAEHAAGIWLVEQHIAHERVLYEQIRDRWEVIPLTVPLIVQNLSGAQVEQLERIGLEVSEFGNHLWAIRSLPKLLSEHPEKAAAILELSQGGDLQSAQVAIACRSAIRNGTPMSHLEMQHLLDQWQQTQNPHTCPHGRPIYLSLEESSLSKFFRRSWVIGKSHGLKP</sequence>
<dbReference type="NCBIfam" id="TIGR00585">
    <property type="entry name" value="mutl"/>
    <property type="match status" value="1"/>
</dbReference>
<protein>
    <recommendedName>
        <fullName evidence="4">DNA mismatch repair protein MutL</fullName>
    </recommendedName>
</protein>
<dbReference type="CDD" id="cd00782">
    <property type="entry name" value="MutL_Trans"/>
    <property type="match status" value="1"/>
</dbReference>
<dbReference type="InterPro" id="IPR038973">
    <property type="entry name" value="MutL/Mlh/Pms-like"/>
</dbReference>
<evidence type="ECO:0000259" key="6">
    <source>
        <dbReference type="SMART" id="SM01340"/>
    </source>
</evidence>
<dbReference type="SUPFAM" id="SSF55874">
    <property type="entry name" value="ATPase domain of HSP90 chaperone/DNA topoisomerase II/histidine kinase"/>
    <property type="match status" value="1"/>
</dbReference>
<dbReference type="GO" id="GO:0016887">
    <property type="term" value="F:ATP hydrolysis activity"/>
    <property type="evidence" value="ECO:0007669"/>
    <property type="project" value="InterPro"/>
</dbReference>
<dbReference type="InterPro" id="IPR002099">
    <property type="entry name" value="MutL/Mlh/PMS"/>
</dbReference>
<evidence type="ECO:0000256" key="3">
    <source>
        <dbReference type="ARBA" id="ARBA00023204"/>
    </source>
</evidence>
<keyword evidence="7" id="KW-0540">Nuclease</keyword>
<dbReference type="GO" id="GO:0030983">
    <property type="term" value="F:mismatched DNA binding"/>
    <property type="evidence" value="ECO:0007669"/>
    <property type="project" value="InterPro"/>
</dbReference>
<dbReference type="Proteomes" id="UP000625316">
    <property type="component" value="Unassembled WGS sequence"/>
</dbReference>
<gene>
    <name evidence="4 7" type="primary">mutL</name>
    <name evidence="7" type="ORF">IQ266_01655</name>
</gene>
<comment type="caution">
    <text evidence="7">The sequence shown here is derived from an EMBL/GenBank/DDBJ whole genome shotgun (WGS) entry which is preliminary data.</text>
</comment>
<dbReference type="GO" id="GO:0006298">
    <property type="term" value="P:mismatch repair"/>
    <property type="evidence" value="ECO:0007669"/>
    <property type="project" value="UniProtKB-UniRule"/>
</dbReference>
<evidence type="ECO:0000256" key="4">
    <source>
        <dbReference type="HAMAP-Rule" id="MF_00149"/>
    </source>
</evidence>